<proteinExistence type="predicted"/>
<evidence type="ECO:0000313" key="1">
    <source>
        <dbReference type="EMBL" id="RHH15548.1"/>
    </source>
</evidence>
<feature type="non-terminal residue" evidence="1">
    <location>
        <position position="1"/>
    </location>
</feature>
<dbReference type="AlphaFoldDB" id="A0A396C7P6"/>
<comment type="caution">
    <text evidence="1">The sequence shown here is derived from an EMBL/GenBank/DDBJ whole genome shotgun (WGS) entry which is preliminary data.</text>
</comment>
<accession>A0A396C7P6</accession>
<sequence>PGYEEMLREQYDWMQENESLYSFY</sequence>
<dbReference type="Proteomes" id="UP000266644">
    <property type="component" value="Unassembled WGS sequence"/>
</dbReference>
<protein>
    <submittedName>
        <fullName evidence="1">dTDP-4-dehydrorhamnose reductase</fullName>
    </submittedName>
</protein>
<reference evidence="1 2" key="1">
    <citation type="submission" date="2018-08" db="EMBL/GenBank/DDBJ databases">
        <title>A genome reference for cultivated species of the human gut microbiota.</title>
        <authorList>
            <person name="Zou Y."/>
            <person name="Xue W."/>
            <person name="Luo G."/>
        </authorList>
    </citation>
    <scope>NUCLEOTIDE SEQUENCE [LARGE SCALE GENOMIC DNA]</scope>
    <source>
        <strain evidence="1 2">AM18-6</strain>
    </source>
</reference>
<gene>
    <name evidence="1" type="ORF">DW228_03360</name>
</gene>
<name>A0A396C7P6_BACFG</name>
<evidence type="ECO:0000313" key="2">
    <source>
        <dbReference type="Proteomes" id="UP000266644"/>
    </source>
</evidence>
<dbReference type="EMBL" id="QRJE01000004">
    <property type="protein sequence ID" value="RHH15548.1"/>
    <property type="molecule type" value="Genomic_DNA"/>
</dbReference>
<organism evidence="1 2">
    <name type="scientific">Bacteroides fragilis</name>
    <dbReference type="NCBI Taxonomy" id="817"/>
    <lineage>
        <taxon>Bacteria</taxon>
        <taxon>Pseudomonadati</taxon>
        <taxon>Bacteroidota</taxon>
        <taxon>Bacteroidia</taxon>
        <taxon>Bacteroidales</taxon>
        <taxon>Bacteroidaceae</taxon>
        <taxon>Bacteroides</taxon>
    </lineage>
</organism>